<evidence type="ECO:0000313" key="2">
    <source>
        <dbReference type="EMBL" id="AMV67398.1"/>
    </source>
</evidence>
<dbReference type="AlphaFoldDB" id="A0AAC9FIS4"/>
<evidence type="ECO:0000313" key="3">
    <source>
        <dbReference type="Proteomes" id="UP000076244"/>
    </source>
</evidence>
<dbReference type="InterPro" id="IPR014867">
    <property type="entry name" value="Spore_coat_CotH_CotH2/3/7"/>
</dbReference>
<protein>
    <submittedName>
        <fullName evidence="1">Uncharacterized protein</fullName>
    </submittedName>
</protein>
<reference evidence="3 4" key="1">
    <citation type="journal article" date="2016" name="PLoS ONE">
        <title>The Identification of Novel Diagnostic Marker Genes for the Detection of Beer Spoiling Pediococcus damnosus Strains Using the BlAst Diagnostic Gene findEr.</title>
        <authorList>
            <person name="Behr J."/>
            <person name="Geissler A.J."/>
            <person name="Schmid J."/>
            <person name="Zehe A."/>
            <person name="Vogel R.F."/>
        </authorList>
    </citation>
    <scope>NUCLEOTIDE SEQUENCE [LARGE SCALE GENOMIC DNA]</scope>
    <source>
        <strain evidence="1 4">TMW 2.1533</strain>
        <strain evidence="2 3">TMW 2.1535</strain>
    </source>
</reference>
<gene>
    <name evidence="1" type="ORF">ADU70_1226</name>
    <name evidence="2" type="ORF">ADU72_1471</name>
</gene>
<dbReference type="Proteomes" id="UP000076244">
    <property type="component" value="Chromosome"/>
</dbReference>
<dbReference type="EMBL" id="CP012288">
    <property type="protein sequence ID" value="AMV67398.1"/>
    <property type="molecule type" value="Genomic_DNA"/>
</dbReference>
<dbReference type="EMBL" id="CP012275">
    <property type="protein sequence ID" value="AMV62718.1"/>
    <property type="molecule type" value="Genomic_DNA"/>
</dbReference>
<dbReference type="Proteomes" id="UP000076405">
    <property type="component" value="Chromosome"/>
</dbReference>
<sequence length="315" mass="36093">MRGDYTDQTHSRNGTGYSLWKEILATEKIYPEKIRDKEMLGTIQTQPVNVFFDGMNYGIYSLSSYFDANSLKLDSNNEDEILLLALDGYTNDKDLAFANPTARLNDSDFGVMSHHTAADKKLFTNTNRLMKFIHSSTDQEFHKNAQNYFDPLNLIDYILFTGALDAFDNVTHNTTVFTYDGKHWLFSLIDLDISFDIDADGKLLSNPHPVLNHIDSPLFKRIFACFPEEVESRWQELRKTILSEDHVIDAYKQKMDEIGGTNFAADQNIWHSPTGPTSSLANVTNFVHRQLPKCDHIIEKSFHSNLLNGFKIDFK</sequence>
<dbReference type="Pfam" id="PF08757">
    <property type="entry name" value="CotH"/>
    <property type="match status" value="1"/>
</dbReference>
<dbReference type="KEGG" id="pdm:ADU72_1471"/>
<organism evidence="1 4">
    <name type="scientific">Pediococcus damnosus</name>
    <dbReference type="NCBI Taxonomy" id="51663"/>
    <lineage>
        <taxon>Bacteria</taxon>
        <taxon>Bacillati</taxon>
        <taxon>Bacillota</taxon>
        <taxon>Bacilli</taxon>
        <taxon>Lactobacillales</taxon>
        <taxon>Lactobacillaceae</taxon>
        <taxon>Pediococcus</taxon>
    </lineage>
</organism>
<proteinExistence type="predicted"/>
<evidence type="ECO:0000313" key="1">
    <source>
        <dbReference type="EMBL" id="AMV62718.1"/>
    </source>
</evidence>
<evidence type="ECO:0000313" key="4">
    <source>
        <dbReference type="Proteomes" id="UP000076405"/>
    </source>
</evidence>
<keyword evidence="3" id="KW-1185">Reference proteome</keyword>
<name>A0AAC9FIS4_9LACO</name>
<accession>A0AAC9FIS4</accession>